<gene>
    <name evidence="1" type="ORF">DPEC_G00146730</name>
</gene>
<accession>A0ACC2GP76</accession>
<comment type="caution">
    <text evidence="1">The sequence shown here is derived from an EMBL/GenBank/DDBJ whole genome shotgun (WGS) entry which is preliminary data.</text>
</comment>
<keyword evidence="2" id="KW-1185">Reference proteome</keyword>
<evidence type="ECO:0000313" key="2">
    <source>
        <dbReference type="Proteomes" id="UP001157502"/>
    </source>
</evidence>
<sequence>MASNNSPSYEGRKRKKKSDSGLKSRDEESEVTELHIDIEDLTASGHNALKSGDCEKALICFKKAFKAAIKLKETNVQRACAFNLGAAYVEAGKAQKGLDFLQRAQPGERSDRVADLQYNLAVAHETLGNHHRAAGHYFQAAQLYRSQDNGDNEGDACVKMSHCHLLLKDWTQAAESLQRAGECYRVAGKMDSAATAFKDAGSYMLQSNDFTMDDIITVLTDSLELCNQIKEPKSLGKLYNDLGLSFSQLRLFQEAAMCYERALALVSTKPSRQAVILQNLGAVHNTLSQYRQALDYHRKAASLHGSLGCRRAQGRCFANLAIALSQLGEHEEAAENYLHALQAFRDTEDYNGQCQACEGLGEARFKLRDVEKATLYYKQALGLLSKCMDSSNLVQERLVNKLSECLQHKLSLTVPGRPQRGAGHFRHTQNEIRQGPPRRKDLQNENEEKNRPRLDRAGCAEVSAGGQRMEEAHKETMVEAGDSQAHLIGSTTEQTGQLAVLPETNRNHNNTYEHPDPHYQNQVQTENPGHTQQNQVQTENPGQTQQSEHLYESIKLRTKLIGSETPLAGTSQVLHSIASDNEETIPMLKKRMSQICTVM</sequence>
<dbReference type="Proteomes" id="UP001157502">
    <property type="component" value="Chromosome 11"/>
</dbReference>
<evidence type="ECO:0000313" key="1">
    <source>
        <dbReference type="EMBL" id="KAJ8005446.1"/>
    </source>
</evidence>
<organism evidence="1 2">
    <name type="scientific">Dallia pectoralis</name>
    <name type="common">Alaska blackfish</name>
    <dbReference type="NCBI Taxonomy" id="75939"/>
    <lineage>
        <taxon>Eukaryota</taxon>
        <taxon>Metazoa</taxon>
        <taxon>Chordata</taxon>
        <taxon>Craniata</taxon>
        <taxon>Vertebrata</taxon>
        <taxon>Euteleostomi</taxon>
        <taxon>Actinopterygii</taxon>
        <taxon>Neopterygii</taxon>
        <taxon>Teleostei</taxon>
        <taxon>Protacanthopterygii</taxon>
        <taxon>Esociformes</taxon>
        <taxon>Umbridae</taxon>
        <taxon>Dallia</taxon>
    </lineage>
</organism>
<name>A0ACC2GP76_DALPE</name>
<reference evidence="1" key="1">
    <citation type="submission" date="2021-05" db="EMBL/GenBank/DDBJ databases">
        <authorList>
            <person name="Pan Q."/>
            <person name="Jouanno E."/>
            <person name="Zahm M."/>
            <person name="Klopp C."/>
            <person name="Cabau C."/>
            <person name="Louis A."/>
            <person name="Berthelot C."/>
            <person name="Parey E."/>
            <person name="Roest Crollius H."/>
            <person name="Montfort J."/>
            <person name="Robinson-Rechavi M."/>
            <person name="Bouchez O."/>
            <person name="Lampietro C."/>
            <person name="Lopez Roques C."/>
            <person name="Donnadieu C."/>
            <person name="Postlethwait J."/>
            <person name="Bobe J."/>
            <person name="Dillon D."/>
            <person name="Chandos A."/>
            <person name="von Hippel F."/>
            <person name="Guiguen Y."/>
        </authorList>
    </citation>
    <scope>NUCLEOTIDE SEQUENCE</scope>
    <source>
        <strain evidence="1">YG-Jan2019</strain>
    </source>
</reference>
<protein>
    <submittedName>
        <fullName evidence="1">Uncharacterized protein</fullName>
    </submittedName>
</protein>
<proteinExistence type="predicted"/>
<dbReference type="EMBL" id="CM055738">
    <property type="protein sequence ID" value="KAJ8005446.1"/>
    <property type="molecule type" value="Genomic_DNA"/>
</dbReference>